<sequence>MSRADGIPLCLVLILFAVAAFCVPVPDSEPLIANGWGQSVRLRHLYAARHGVNLQINEDGTVDSSSLQSLYSLLEIRSVDTGFVAIKGVKSAYYLCMEESGKLYGSRTYVKEHCSFRERILSDGYSIYVSDRYRTMVTLSIGRQKVQAGDKGLSSLSQFLPMASTLSLGAVDVSPKDPGPGDPENGNSPLQIDSMGPFGDLSQVFIHSPSFNKR</sequence>
<dbReference type="GeneTree" id="ENSGT00940000160601"/>
<dbReference type="OrthoDB" id="9937370at2759"/>
<dbReference type="InterPro" id="IPR002209">
    <property type="entry name" value="Fibroblast_GF_fam"/>
</dbReference>
<accession>A0A3B3TA68</accession>
<dbReference type="Pfam" id="PF00167">
    <property type="entry name" value="FGF"/>
    <property type="match status" value="1"/>
</dbReference>
<name>A0A3B3TA68_9TELE</name>
<evidence type="ECO:0000256" key="1">
    <source>
        <dbReference type="ARBA" id="ARBA00007936"/>
    </source>
</evidence>
<dbReference type="Ensembl" id="ENSPKIT00000021160.1">
    <property type="protein sequence ID" value="ENSPKIP00000040142.1"/>
    <property type="gene ID" value="ENSPKIG00000017230.1"/>
</dbReference>
<dbReference type="STRING" id="1676925.ENSPKIP00000040142"/>
<proteinExistence type="inferred from homology"/>
<evidence type="ECO:0000313" key="4">
    <source>
        <dbReference type="Ensembl" id="ENSPKIP00000040142.1"/>
    </source>
</evidence>
<dbReference type="Gene3D" id="2.80.10.50">
    <property type="match status" value="1"/>
</dbReference>
<feature type="region of interest" description="Disordered" evidence="3">
    <location>
        <begin position="171"/>
        <end position="200"/>
    </location>
</feature>
<dbReference type="PRINTS" id="PR00263">
    <property type="entry name" value="HBGFFGF"/>
</dbReference>
<dbReference type="Proteomes" id="UP000261540">
    <property type="component" value="Unplaced"/>
</dbReference>
<dbReference type="GO" id="GO:0008083">
    <property type="term" value="F:growth factor activity"/>
    <property type="evidence" value="ECO:0007669"/>
    <property type="project" value="InterPro"/>
</dbReference>
<organism evidence="4 5">
    <name type="scientific">Paramormyrops kingsleyae</name>
    <dbReference type="NCBI Taxonomy" id="1676925"/>
    <lineage>
        <taxon>Eukaryota</taxon>
        <taxon>Metazoa</taxon>
        <taxon>Chordata</taxon>
        <taxon>Craniata</taxon>
        <taxon>Vertebrata</taxon>
        <taxon>Euteleostomi</taxon>
        <taxon>Actinopterygii</taxon>
        <taxon>Neopterygii</taxon>
        <taxon>Teleostei</taxon>
        <taxon>Osteoglossocephala</taxon>
        <taxon>Osteoglossomorpha</taxon>
        <taxon>Osteoglossiformes</taxon>
        <taxon>Mormyridae</taxon>
        <taxon>Paramormyrops</taxon>
    </lineage>
</organism>
<dbReference type="KEGG" id="pki:111841255"/>
<evidence type="ECO:0000256" key="3">
    <source>
        <dbReference type="SAM" id="MobiDB-lite"/>
    </source>
</evidence>
<dbReference type="SMART" id="SM00442">
    <property type="entry name" value="FGF"/>
    <property type="match status" value="1"/>
</dbReference>
<evidence type="ECO:0000313" key="5">
    <source>
        <dbReference type="Proteomes" id="UP000261540"/>
    </source>
</evidence>
<dbReference type="PANTHER" id="PTHR11486">
    <property type="entry name" value="FIBROBLAST GROWTH FACTOR"/>
    <property type="match status" value="1"/>
</dbReference>
<dbReference type="AlphaFoldDB" id="A0A3B3TA68"/>
<comment type="similarity">
    <text evidence="1 2">Belongs to the heparin-binding growth factors family.</text>
</comment>
<reference evidence="4" key="2">
    <citation type="submission" date="2025-09" db="UniProtKB">
        <authorList>
            <consortium name="Ensembl"/>
        </authorList>
    </citation>
    <scope>IDENTIFICATION</scope>
</reference>
<feature type="signal peptide" evidence="2">
    <location>
        <begin position="1"/>
        <end position="22"/>
    </location>
</feature>
<reference evidence="4" key="1">
    <citation type="submission" date="2025-08" db="UniProtKB">
        <authorList>
            <consortium name="Ensembl"/>
        </authorList>
    </citation>
    <scope>IDENTIFICATION</scope>
</reference>
<evidence type="ECO:0000256" key="2">
    <source>
        <dbReference type="RuleBase" id="RU049442"/>
    </source>
</evidence>
<protein>
    <recommendedName>
        <fullName evidence="2">Fibroblast growth factor</fullName>
        <shortName evidence="2">FGF</shortName>
    </recommendedName>
</protein>
<dbReference type="PRINTS" id="PR00262">
    <property type="entry name" value="IL1HBGF"/>
</dbReference>
<feature type="chain" id="PRO_5017104786" description="Fibroblast growth factor" evidence="2">
    <location>
        <begin position="23"/>
        <end position="214"/>
    </location>
</feature>
<keyword evidence="2" id="KW-0732">Signal</keyword>
<keyword evidence="5" id="KW-1185">Reference proteome</keyword>
<dbReference type="SUPFAM" id="SSF50353">
    <property type="entry name" value="Cytokine"/>
    <property type="match status" value="1"/>
</dbReference>
<dbReference type="InterPro" id="IPR008996">
    <property type="entry name" value="IL1/FGF"/>
</dbReference>